<sequence>MKGGIITGKRARLTPTVQRTRSAARERWRGGCNALLRRGHPPSAL</sequence>
<evidence type="ECO:0000313" key="2">
    <source>
        <dbReference type="Proteomes" id="UP000238390"/>
    </source>
</evidence>
<evidence type="ECO:0000313" key="1">
    <source>
        <dbReference type="EMBL" id="AVK03640.1"/>
    </source>
</evidence>
<dbReference type="Proteomes" id="UP000238390">
    <property type="component" value="Chromosome"/>
</dbReference>
<organism evidence="1 2">
    <name type="scientific">Pseudomonas paraeruginosa</name>
    <dbReference type="NCBI Taxonomy" id="2994495"/>
    <lineage>
        <taxon>Bacteria</taxon>
        <taxon>Pseudomonadati</taxon>
        <taxon>Pseudomonadota</taxon>
        <taxon>Gammaproteobacteria</taxon>
        <taxon>Pseudomonadales</taxon>
        <taxon>Pseudomonadaceae</taxon>
        <taxon>Pseudomonas</taxon>
    </lineage>
</organism>
<gene>
    <name evidence="1" type="ORF">CSB93_6401</name>
</gene>
<dbReference type="AlphaFoldDB" id="A0A2R3IP01"/>
<protein>
    <submittedName>
        <fullName evidence="1">Uncharacterized protein</fullName>
    </submittedName>
</protein>
<accession>A0A2R3IP01</accession>
<reference evidence="1 2" key="1">
    <citation type="submission" date="2018-02" db="EMBL/GenBank/DDBJ databases">
        <title>FDA/CDC Antimicrobial Resistant Isolate Bank Genome Sequencing.</title>
        <authorList>
            <person name="Benahmed F.H."/>
            <person name="Lutgring J.D."/>
            <person name="Yoo B."/>
            <person name="Machado M."/>
            <person name="Brown A."/>
            <person name="McAllister G."/>
            <person name="Perry A."/>
            <person name="Halpin A.L."/>
            <person name="Vavikolanu K."/>
            <person name="Ott S."/>
            <person name="Zhao X."/>
            <person name="Tallon L.J."/>
            <person name="Sadzewicz L."/>
            <person name="Aluvathingal J."/>
            <person name="Nadendla S."/>
            <person name="Voskania-kordi A."/>
            <person name="Simonyan V."/>
            <person name="Patel J."/>
            <person name="Shawar R.M."/>
        </authorList>
    </citation>
    <scope>NUCLEOTIDE SEQUENCE [LARGE SCALE GENOMIC DNA]</scope>
    <source>
        <strain evidence="1 2">AR_0356</strain>
    </source>
</reference>
<name>A0A2R3IP01_9PSED</name>
<proteinExistence type="predicted"/>
<keyword evidence="2" id="KW-1185">Reference proteome</keyword>
<dbReference type="EMBL" id="CP027169">
    <property type="protein sequence ID" value="AVK03640.1"/>
    <property type="molecule type" value="Genomic_DNA"/>
</dbReference>